<accession>A0A6J5T7G2</accession>
<evidence type="ECO:0000256" key="1">
    <source>
        <dbReference type="SAM" id="MobiDB-lite"/>
    </source>
</evidence>
<reference evidence="2" key="1">
    <citation type="submission" date="2020-05" db="EMBL/GenBank/DDBJ databases">
        <authorList>
            <person name="Chiriac C."/>
            <person name="Salcher M."/>
            <person name="Ghai R."/>
            <person name="Kavagutti S V."/>
        </authorList>
    </citation>
    <scope>NUCLEOTIDE SEQUENCE</scope>
</reference>
<feature type="region of interest" description="Disordered" evidence="1">
    <location>
        <begin position="35"/>
        <end position="58"/>
    </location>
</feature>
<protein>
    <submittedName>
        <fullName evidence="2">Uncharacterized protein</fullName>
    </submittedName>
</protein>
<proteinExistence type="predicted"/>
<evidence type="ECO:0000313" key="2">
    <source>
        <dbReference type="EMBL" id="CAB4240577.1"/>
    </source>
</evidence>
<dbReference type="EMBL" id="LR797813">
    <property type="protein sequence ID" value="CAB4240577.1"/>
    <property type="molecule type" value="Genomic_DNA"/>
</dbReference>
<name>A0A6J5T7G2_9CAUD</name>
<organism evidence="2">
    <name type="scientific">uncultured Caudovirales phage</name>
    <dbReference type="NCBI Taxonomy" id="2100421"/>
    <lineage>
        <taxon>Viruses</taxon>
        <taxon>Duplodnaviria</taxon>
        <taxon>Heunggongvirae</taxon>
        <taxon>Uroviricota</taxon>
        <taxon>Caudoviricetes</taxon>
        <taxon>Peduoviridae</taxon>
        <taxon>Maltschvirus</taxon>
        <taxon>Maltschvirus maltsch</taxon>
    </lineage>
</organism>
<sequence length="58" mass="6974">MKKTTHNLTESLEQQHFKKKYLARKLEEQEAQKLINDFTYTPSDEVPYPSPMDEKRTM</sequence>
<gene>
    <name evidence="2" type="ORF">UFOVP39_11</name>
</gene>